<dbReference type="PANTHER" id="PTHR47331">
    <property type="entry name" value="PHD-TYPE DOMAIN-CONTAINING PROTEIN"/>
    <property type="match status" value="1"/>
</dbReference>
<dbReference type="InterPro" id="IPR043502">
    <property type="entry name" value="DNA/RNA_pol_sf"/>
</dbReference>
<organism evidence="1 2">
    <name type="scientific">Ceratosolen solmsi marchali</name>
    <dbReference type="NCBI Taxonomy" id="326594"/>
    <lineage>
        <taxon>Eukaryota</taxon>
        <taxon>Metazoa</taxon>
        <taxon>Ecdysozoa</taxon>
        <taxon>Arthropoda</taxon>
        <taxon>Hexapoda</taxon>
        <taxon>Insecta</taxon>
        <taxon>Pterygota</taxon>
        <taxon>Neoptera</taxon>
        <taxon>Endopterygota</taxon>
        <taxon>Hymenoptera</taxon>
        <taxon>Apocrita</taxon>
        <taxon>Proctotrupomorpha</taxon>
        <taxon>Chalcidoidea</taxon>
        <taxon>Agaonidae</taxon>
        <taxon>Agaoninae</taxon>
        <taxon>Ceratosolen</taxon>
    </lineage>
</organism>
<dbReference type="KEGG" id="csol:105366798"/>
<dbReference type="Pfam" id="PF05380">
    <property type="entry name" value="Peptidase_A17"/>
    <property type="match status" value="1"/>
</dbReference>
<gene>
    <name evidence="2" type="primary">LOC105366798</name>
</gene>
<evidence type="ECO:0000313" key="1">
    <source>
        <dbReference type="Proteomes" id="UP000695007"/>
    </source>
</evidence>
<dbReference type="AlphaFoldDB" id="A0AAJ6YSV9"/>
<name>A0AAJ6YSV9_9HYME</name>
<reference evidence="2" key="1">
    <citation type="submission" date="2025-08" db="UniProtKB">
        <authorList>
            <consortium name="RefSeq"/>
        </authorList>
    </citation>
    <scope>IDENTIFICATION</scope>
</reference>
<protein>
    <submittedName>
        <fullName evidence="2">Uncharacterized protein LOC105366798</fullName>
    </submittedName>
</protein>
<dbReference type="PANTHER" id="PTHR47331:SF5">
    <property type="entry name" value="RIBONUCLEASE H"/>
    <property type="match status" value="1"/>
</dbReference>
<dbReference type="GeneID" id="105366798"/>
<keyword evidence="1" id="KW-1185">Reference proteome</keyword>
<dbReference type="InterPro" id="IPR008042">
    <property type="entry name" value="Retrotrans_Pao"/>
</dbReference>
<proteinExistence type="predicted"/>
<accession>A0AAJ6YSV9</accession>
<dbReference type="RefSeq" id="XP_011503659.1">
    <property type="nucleotide sequence ID" value="XM_011505357.1"/>
</dbReference>
<evidence type="ECO:0000313" key="2">
    <source>
        <dbReference type="RefSeq" id="XP_011503659.1"/>
    </source>
</evidence>
<sequence>MTSVVVCTSIQELEENLQELLTEFWVQEEVSNGDEHQYTPDEQWCEDHFKRTHTRHWTGRYIVRISLREPIELLENSYNPAHQCLQSLLRQLSRNEDYRHQYIQFMTEYDNLNHMKKAPTGTQSKIKYYLPHHGALKPDSSTTKLRVVFNSSSPSTSGKSLNDLMHTGANLNKEISDVLLWIRQHRCLFATDITKMYRQILVHKDDWDLQRILWIDDQSREVPYQLTTVIYGTRAAPFLAVFSLLQLVEDEGEKYPLALPAILHGRYVDDIFGGADTPQELQETALQLQYLCMAGGFPLAKWHSSHRDILTAINADKTQDSVIEFDDCKTKILGLQWSPQEDKFTFLTMVSADMDCFTKRKILSDIAKIFDPLGFVSPVVIKAKLLLQELWLHTIRWDDPLRTQISLRWRTIKKDLSELNKITIP</sequence>
<dbReference type="Proteomes" id="UP000695007">
    <property type="component" value="Unplaced"/>
</dbReference>
<dbReference type="SUPFAM" id="SSF56672">
    <property type="entry name" value="DNA/RNA polymerases"/>
    <property type="match status" value="1"/>
</dbReference>
<dbReference type="GO" id="GO:0071897">
    <property type="term" value="P:DNA biosynthetic process"/>
    <property type="evidence" value="ECO:0007669"/>
    <property type="project" value="UniProtKB-ARBA"/>
</dbReference>